<evidence type="ECO:0000313" key="2">
    <source>
        <dbReference type="EMBL" id="MBW73121.1"/>
    </source>
</evidence>
<evidence type="ECO:0000256" key="1">
    <source>
        <dbReference type="SAM" id="SignalP"/>
    </source>
</evidence>
<dbReference type="EMBL" id="GGFL01008943">
    <property type="protein sequence ID" value="MBW73121.1"/>
    <property type="molecule type" value="Transcribed_RNA"/>
</dbReference>
<keyword evidence="1" id="KW-0732">Signal</keyword>
<accession>A0A2M4D6J3</accession>
<protein>
    <submittedName>
        <fullName evidence="2">Putative secreted protein</fullName>
    </submittedName>
</protein>
<name>A0A2M4D6J3_ANODA</name>
<feature type="chain" id="PRO_5014656454" evidence="1">
    <location>
        <begin position="25"/>
        <end position="69"/>
    </location>
</feature>
<sequence length="69" mass="7617">MGVAIVKGLILIACLRTNVFYMEAYTVIGFGRIIRRFFTVLGQVHLLKRSADATSKAFLLLLNGCANNI</sequence>
<reference evidence="2" key="1">
    <citation type="submission" date="2018-01" db="EMBL/GenBank/DDBJ databases">
        <title>An insight into the sialome of Amazonian anophelines.</title>
        <authorList>
            <person name="Ribeiro J.M."/>
            <person name="Scarpassa V."/>
            <person name="Calvo E."/>
        </authorList>
    </citation>
    <scope>NUCLEOTIDE SEQUENCE</scope>
</reference>
<feature type="signal peptide" evidence="1">
    <location>
        <begin position="1"/>
        <end position="24"/>
    </location>
</feature>
<organism evidence="2">
    <name type="scientific">Anopheles darlingi</name>
    <name type="common">Mosquito</name>
    <dbReference type="NCBI Taxonomy" id="43151"/>
    <lineage>
        <taxon>Eukaryota</taxon>
        <taxon>Metazoa</taxon>
        <taxon>Ecdysozoa</taxon>
        <taxon>Arthropoda</taxon>
        <taxon>Hexapoda</taxon>
        <taxon>Insecta</taxon>
        <taxon>Pterygota</taxon>
        <taxon>Neoptera</taxon>
        <taxon>Endopterygota</taxon>
        <taxon>Diptera</taxon>
        <taxon>Nematocera</taxon>
        <taxon>Culicoidea</taxon>
        <taxon>Culicidae</taxon>
        <taxon>Anophelinae</taxon>
        <taxon>Anopheles</taxon>
    </lineage>
</organism>
<dbReference type="AlphaFoldDB" id="A0A2M4D6J3"/>
<proteinExistence type="predicted"/>